<dbReference type="EMBL" id="JAXOVC010000009">
    <property type="protein sequence ID" value="KAK4496960.1"/>
    <property type="molecule type" value="Genomic_DNA"/>
</dbReference>
<dbReference type="InterPro" id="IPR046670">
    <property type="entry name" value="DUF6540"/>
</dbReference>
<reference evidence="2 3" key="1">
    <citation type="journal article" date="2023" name="G3 (Bethesda)">
        <title>A chromosome-level genome assembly of Zasmidium syzygii isolated from banana leaves.</title>
        <authorList>
            <person name="van Westerhoven A.C."/>
            <person name="Mehrabi R."/>
            <person name="Talebi R."/>
            <person name="Steentjes M.B.F."/>
            <person name="Corcolon B."/>
            <person name="Chong P.A."/>
            <person name="Kema G.H.J."/>
            <person name="Seidl M.F."/>
        </authorList>
    </citation>
    <scope>NUCLEOTIDE SEQUENCE [LARGE SCALE GENOMIC DNA]</scope>
    <source>
        <strain evidence="2 3">P124</strain>
    </source>
</reference>
<proteinExistence type="predicted"/>
<dbReference type="Proteomes" id="UP001305779">
    <property type="component" value="Unassembled WGS sequence"/>
</dbReference>
<evidence type="ECO:0000313" key="3">
    <source>
        <dbReference type="Proteomes" id="UP001305779"/>
    </source>
</evidence>
<evidence type="ECO:0000313" key="2">
    <source>
        <dbReference type="EMBL" id="KAK4496960.1"/>
    </source>
</evidence>
<feature type="region of interest" description="Disordered" evidence="1">
    <location>
        <begin position="104"/>
        <end position="128"/>
    </location>
</feature>
<gene>
    <name evidence="2" type="ORF">PRZ48_011409</name>
</gene>
<protein>
    <submittedName>
        <fullName evidence="2">Uncharacterized protein</fullName>
    </submittedName>
</protein>
<accession>A0ABR0E6U2</accession>
<organism evidence="2 3">
    <name type="scientific">Zasmidium cellare</name>
    <name type="common">Wine cellar mold</name>
    <name type="synonym">Racodium cellare</name>
    <dbReference type="NCBI Taxonomy" id="395010"/>
    <lineage>
        <taxon>Eukaryota</taxon>
        <taxon>Fungi</taxon>
        <taxon>Dikarya</taxon>
        <taxon>Ascomycota</taxon>
        <taxon>Pezizomycotina</taxon>
        <taxon>Dothideomycetes</taxon>
        <taxon>Dothideomycetidae</taxon>
        <taxon>Mycosphaerellales</taxon>
        <taxon>Mycosphaerellaceae</taxon>
        <taxon>Zasmidium</taxon>
    </lineage>
</organism>
<name>A0ABR0E6U2_ZASCE</name>
<sequence>MPSHPLYLLKIRPTPRQRAHFAIFVPYQQHTSHDPNEKTQECRGTKIHVIGTPLAMSLQFQSNFSCHKEKDLEAAVKLGDVDEGLVVDVLPERDEVGKVVERTEPSGRLEREATSIRPPRGGNVLAPVDDTKNRRCQEWTMEYLRHLVQKGMLDATAIDIAQAERDPPDFGIGLRPAGGEALW</sequence>
<feature type="compositionally biased region" description="Basic and acidic residues" evidence="1">
    <location>
        <begin position="104"/>
        <end position="114"/>
    </location>
</feature>
<keyword evidence="3" id="KW-1185">Reference proteome</keyword>
<dbReference type="Pfam" id="PF20174">
    <property type="entry name" value="DUF6540"/>
    <property type="match status" value="1"/>
</dbReference>
<comment type="caution">
    <text evidence="2">The sequence shown here is derived from an EMBL/GenBank/DDBJ whole genome shotgun (WGS) entry which is preliminary data.</text>
</comment>
<evidence type="ECO:0000256" key="1">
    <source>
        <dbReference type="SAM" id="MobiDB-lite"/>
    </source>
</evidence>